<evidence type="ECO:0000313" key="2">
    <source>
        <dbReference type="EMBL" id="MBE9214288.1"/>
    </source>
</evidence>
<dbReference type="AlphaFoldDB" id="A0A8J7F1H4"/>
<protein>
    <submittedName>
        <fullName evidence="2">FHA domain-containing protein</fullName>
    </submittedName>
</protein>
<dbReference type="Gene3D" id="2.60.200.20">
    <property type="match status" value="1"/>
</dbReference>
<dbReference type="InterPro" id="IPR000253">
    <property type="entry name" value="FHA_dom"/>
</dbReference>
<comment type="caution">
    <text evidence="2">The sequence shown here is derived from an EMBL/GenBank/DDBJ whole genome shotgun (WGS) entry which is preliminary data.</text>
</comment>
<dbReference type="SUPFAM" id="SSF49879">
    <property type="entry name" value="SMAD/FHA domain"/>
    <property type="match status" value="1"/>
</dbReference>
<name>A0A8J7F1H4_9CYAN</name>
<accession>A0A8J7F1H4</accession>
<dbReference type="CDD" id="cd00060">
    <property type="entry name" value="FHA"/>
    <property type="match status" value="1"/>
</dbReference>
<proteinExistence type="predicted"/>
<dbReference type="Proteomes" id="UP000620559">
    <property type="component" value="Unassembled WGS sequence"/>
</dbReference>
<dbReference type="Pfam" id="PF00498">
    <property type="entry name" value="FHA"/>
    <property type="match status" value="1"/>
</dbReference>
<dbReference type="InterPro" id="IPR008984">
    <property type="entry name" value="SMAD_FHA_dom_sf"/>
</dbReference>
<dbReference type="EMBL" id="JADEWL010000055">
    <property type="protein sequence ID" value="MBE9214288.1"/>
    <property type="molecule type" value="Genomic_DNA"/>
</dbReference>
<keyword evidence="3" id="KW-1185">Reference proteome</keyword>
<gene>
    <name evidence="2" type="ORF">IQ247_16705</name>
</gene>
<feature type="domain" description="FHA" evidence="1">
    <location>
        <begin position="24"/>
        <end position="83"/>
    </location>
</feature>
<reference evidence="2" key="1">
    <citation type="submission" date="2020-10" db="EMBL/GenBank/DDBJ databases">
        <authorList>
            <person name="Castelo-Branco R."/>
            <person name="Eusebio N."/>
            <person name="Adriana R."/>
            <person name="Vieira A."/>
            <person name="Brugerolle De Fraissinette N."/>
            <person name="Rezende De Castro R."/>
            <person name="Schneider M.P."/>
            <person name="Vasconcelos V."/>
            <person name="Leao P.N."/>
        </authorList>
    </citation>
    <scope>NUCLEOTIDE SEQUENCE</scope>
    <source>
        <strain evidence="2">LEGE 06105</strain>
    </source>
</reference>
<evidence type="ECO:0000259" key="1">
    <source>
        <dbReference type="PROSITE" id="PS50006"/>
    </source>
</evidence>
<sequence length="673" mass="75636">MEIILTWEDPGNQELQKHSFTIPLGIGREAVGIPDTYEEQSLSKVVFKSREISVFHALICVVNGELTIKDISTNGTRVNGNLLQKSSRPLKSGDTLQIGPFQVSVSLNKEIEGTEILNQSPTILNPQTEVVNFGQQVNQSPPATIVFNPETDKPDTITVTSESPELTSFPSREFMASEFVDVQSLYATGKPVQEQEYVALGGGIGSFAWVDHIRIYGVKPDKITVLGLEKKPYGRYQRLCENSQIPPHERLRSGSDSCPDNLWGWPGYAWREAWRELFSGEVSSALKHLWQVFAEPVVADTYTPMSGKVFESIDREAERIGWSSMLKYGRIRAIRKTTDGRYAIAYSVPNASERSHGYLVGRYVHIATGYPAIRFLPDLQKYRQDTQDFKSVVNAYEEHNHIYKHLESRGGTLIIRGRGIVSSRIIQRISEARRKNPKITVIHVMRTPVKEGQKFGSAQRKVENHWEFQPYNWPKATWGGDMRSMLEAASPAKRYELLKDWGGTTTADRTDWKKIIQEGLDSGWYSIEFGQVEKVERNNEGKPLSYIRTQKGLLEVAADFIVDSTGLEAKPQNNPLFADLISRYNLSLSPYGGLQAAKDFEMKEMRNIRGRMYVSGVLTLGGPYAAIDTFLGLQYAAQRAADALVATKAPGIGYVNGLGSLWQWIKWATNQQP</sequence>
<dbReference type="PROSITE" id="PS50006">
    <property type="entry name" value="FHA_DOMAIN"/>
    <property type="match status" value="1"/>
</dbReference>
<organism evidence="2 3">
    <name type="scientific">Plectonema cf. radiosum LEGE 06105</name>
    <dbReference type="NCBI Taxonomy" id="945769"/>
    <lineage>
        <taxon>Bacteria</taxon>
        <taxon>Bacillati</taxon>
        <taxon>Cyanobacteriota</taxon>
        <taxon>Cyanophyceae</taxon>
        <taxon>Oscillatoriophycideae</taxon>
        <taxon>Oscillatoriales</taxon>
        <taxon>Microcoleaceae</taxon>
        <taxon>Plectonema</taxon>
    </lineage>
</organism>
<dbReference type="RefSeq" id="WP_193921920.1">
    <property type="nucleotide sequence ID" value="NZ_JADEWL010000055.1"/>
</dbReference>
<dbReference type="SMART" id="SM00240">
    <property type="entry name" value="FHA"/>
    <property type="match status" value="1"/>
</dbReference>
<evidence type="ECO:0000313" key="3">
    <source>
        <dbReference type="Proteomes" id="UP000620559"/>
    </source>
</evidence>